<accession>A0A672F2N3</accession>
<evidence type="ECO:0000256" key="2">
    <source>
        <dbReference type="ARBA" id="ARBA00023043"/>
    </source>
</evidence>
<evidence type="ECO:0000313" key="6">
    <source>
        <dbReference type="Proteomes" id="UP000472267"/>
    </source>
</evidence>
<dbReference type="InParanoid" id="A0A672F2N3"/>
<evidence type="ECO:0000313" key="5">
    <source>
        <dbReference type="Ensembl" id="ENSSFAP00005000806.1"/>
    </source>
</evidence>
<dbReference type="SMART" id="SM00248">
    <property type="entry name" value="ANK"/>
    <property type="match status" value="3"/>
</dbReference>
<dbReference type="InterPro" id="IPR036770">
    <property type="entry name" value="Ankyrin_rpt-contain_sf"/>
</dbReference>
<dbReference type="SUPFAM" id="SSF48403">
    <property type="entry name" value="Ankyrin repeat"/>
    <property type="match status" value="1"/>
</dbReference>
<dbReference type="Gene3D" id="1.25.40.20">
    <property type="entry name" value="Ankyrin repeat-containing domain"/>
    <property type="match status" value="2"/>
</dbReference>
<feature type="repeat" description="ANK" evidence="3">
    <location>
        <begin position="33"/>
        <end position="56"/>
    </location>
</feature>
<dbReference type="Ensembl" id="ENSSFAT00005000840.1">
    <property type="protein sequence ID" value="ENSSFAP00005000806.1"/>
    <property type="gene ID" value="ENSSFAG00005000556.1"/>
</dbReference>
<evidence type="ECO:0000256" key="3">
    <source>
        <dbReference type="PROSITE-ProRule" id="PRU00023"/>
    </source>
</evidence>
<name>A0A672F2N3_SALFA</name>
<protein>
    <submittedName>
        <fullName evidence="5">Uncharacterized protein</fullName>
    </submittedName>
</protein>
<reference evidence="5" key="3">
    <citation type="submission" date="2025-09" db="UniProtKB">
        <authorList>
            <consortium name="Ensembl"/>
        </authorList>
    </citation>
    <scope>IDENTIFICATION</scope>
</reference>
<dbReference type="OMA" id="NTECEAE"/>
<dbReference type="Pfam" id="PF00023">
    <property type="entry name" value="Ank"/>
    <property type="match status" value="1"/>
</dbReference>
<feature type="repeat" description="ANK" evidence="3">
    <location>
        <begin position="58"/>
        <end position="90"/>
    </location>
</feature>
<organism evidence="5 6">
    <name type="scientific">Salarias fasciatus</name>
    <name type="common">Jewelled blenny</name>
    <name type="synonym">Blennius fasciatus</name>
    <dbReference type="NCBI Taxonomy" id="181472"/>
    <lineage>
        <taxon>Eukaryota</taxon>
        <taxon>Metazoa</taxon>
        <taxon>Chordata</taxon>
        <taxon>Craniata</taxon>
        <taxon>Vertebrata</taxon>
        <taxon>Euteleostomi</taxon>
        <taxon>Actinopterygii</taxon>
        <taxon>Neopterygii</taxon>
        <taxon>Teleostei</taxon>
        <taxon>Neoteleostei</taxon>
        <taxon>Acanthomorphata</taxon>
        <taxon>Ovalentaria</taxon>
        <taxon>Blenniimorphae</taxon>
        <taxon>Blenniiformes</taxon>
        <taxon>Blennioidei</taxon>
        <taxon>Blenniidae</taxon>
        <taxon>Salariinae</taxon>
        <taxon>Salarias</taxon>
    </lineage>
</organism>
<keyword evidence="4" id="KW-0732">Signal</keyword>
<reference evidence="5" key="2">
    <citation type="submission" date="2025-08" db="UniProtKB">
        <authorList>
            <consortium name="Ensembl"/>
        </authorList>
    </citation>
    <scope>IDENTIFICATION</scope>
</reference>
<dbReference type="PROSITE" id="PS50088">
    <property type="entry name" value="ANK_REPEAT"/>
    <property type="match status" value="3"/>
</dbReference>
<dbReference type="PANTHER" id="PTHR24173">
    <property type="entry name" value="ANKYRIN REPEAT CONTAINING"/>
    <property type="match status" value="1"/>
</dbReference>
<feature type="repeat" description="ANK" evidence="3">
    <location>
        <begin position="91"/>
        <end position="123"/>
    </location>
</feature>
<reference evidence="5" key="1">
    <citation type="submission" date="2019-06" db="EMBL/GenBank/DDBJ databases">
        <authorList>
            <consortium name="Wellcome Sanger Institute Data Sharing"/>
        </authorList>
    </citation>
    <scope>NUCLEOTIDE SEQUENCE [LARGE SCALE GENOMIC DNA]</scope>
</reference>
<dbReference type="Pfam" id="PF12796">
    <property type="entry name" value="Ank_2"/>
    <property type="match status" value="1"/>
</dbReference>
<keyword evidence="2 3" id="KW-0040">ANK repeat</keyword>
<keyword evidence="6" id="KW-1185">Reference proteome</keyword>
<dbReference type="Proteomes" id="UP000472267">
    <property type="component" value="Chromosome 3"/>
</dbReference>
<dbReference type="PANTHER" id="PTHR24173:SF61">
    <property type="entry name" value="ANKYRIN 2"/>
    <property type="match status" value="1"/>
</dbReference>
<dbReference type="AlphaFoldDB" id="A0A672F2N3"/>
<dbReference type="InterPro" id="IPR002110">
    <property type="entry name" value="Ankyrin_rpt"/>
</dbReference>
<proteinExistence type="predicted"/>
<evidence type="ECO:0000256" key="1">
    <source>
        <dbReference type="ARBA" id="ARBA00022737"/>
    </source>
</evidence>
<feature type="signal peptide" evidence="4">
    <location>
        <begin position="1"/>
        <end position="31"/>
    </location>
</feature>
<dbReference type="PROSITE" id="PS50297">
    <property type="entry name" value="ANK_REP_REGION"/>
    <property type="match status" value="3"/>
</dbReference>
<evidence type="ECO:0000256" key="4">
    <source>
        <dbReference type="SAM" id="SignalP"/>
    </source>
</evidence>
<dbReference type="PRINTS" id="PR01415">
    <property type="entry name" value="ANKYRIN"/>
</dbReference>
<sequence>MSVLAKLLIVFLSLSCFICFSRRSLTPPCRAQEEQTPLHIASRLGKTEIVQLLLQHMNGYTPLHIAAKKNQMDIARVLLQYGADTTVLTKQGVTPLHLAAQEGHADMAALLIGKGAQVNVQNKVRLRNRSERPIGRSRGQTDTLTVKILLFDGCCVSRRRAA</sequence>
<feature type="chain" id="PRO_5025460913" evidence="4">
    <location>
        <begin position="32"/>
        <end position="162"/>
    </location>
</feature>
<keyword evidence="1" id="KW-0677">Repeat</keyword>